<dbReference type="AlphaFoldDB" id="B1JDG0"/>
<dbReference type="NCBIfam" id="TIGR04412">
    <property type="entry name" value="T2SS_GspM_XcpZ"/>
    <property type="match status" value="1"/>
</dbReference>
<dbReference type="STRING" id="390235.PputW619_4172"/>
<name>B1JDG0_PSEPW</name>
<sequence precursor="true">MTREWFQRHRLLLAWCLVGFLLAFLALRQGVSQWRELSQWHGLAVQAAAFHSGPGVNLERLRQSAQARRIEVAEVEAQGKVWQLRGQVADEQVLQRWLQALRAEGAQPLQWALEQDAKGLRFDLVVQP</sequence>
<dbReference type="InterPro" id="IPR030927">
    <property type="entry name" value="T2SS_GspM_XcpZ"/>
</dbReference>
<proteinExistence type="predicted"/>
<dbReference type="KEGG" id="ppw:PputW619_4172"/>
<protein>
    <submittedName>
        <fullName evidence="1">Type II secretion system protein M</fullName>
    </submittedName>
</protein>
<reference evidence="1" key="1">
    <citation type="submission" date="2008-02" db="EMBL/GenBank/DDBJ databases">
        <title>Complete sequence of Psuedomonas putida W619.</title>
        <authorList>
            <consortium name="US DOE Joint Genome Institute"/>
            <person name="Copeland A."/>
            <person name="Lucas S."/>
            <person name="Lapidus A."/>
            <person name="Barry K."/>
            <person name="Detter J.C."/>
            <person name="Glavina del Rio T."/>
            <person name="Dalin E."/>
            <person name="Tice H."/>
            <person name="Pitluck S."/>
            <person name="Chain P."/>
            <person name="Malfatti S."/>
            <person name="Shin M."/>
            <person name="Vergez L."/>
            <person name="Schmutz J."/>
            <person name="Larimer F."/>
            <person name="Land M."/>
            <person name="Hauser L."/>
            <person name="Kyrpides N."/>
            <person name="Kim E."/>
            <person name="Taghavi S."/>
            <person name="Vangronsveld D."/>
            <person name="van der Lelie D."/>
            <person name="Richardson P."/>
        </authorList>
    </citation>
    <scope>NUCLEOTIDE SEQUENCE</scope>
    <source>
        <strain evidence="1">W619</strain>
    </source>
</reference>
<dbReference type="eggNOG" id="ENOG5031UXE">
    <property type="taxonomic scope" value="Bacteria"/>
</dbReference>
<dbReference type="OrthoDB" id="6995914at2"/>
<dbReference type="HOGENOM" id="CLU_149342_0_0_6"/>
<organism evidence="1">
    <name type="scientific">Pseudomonas putida (strain W619)</name>
    <dbReference type="NCBI Taxonomy" id="390235"/>
    <lineage>
        <taxon>Bacteria</taxon>
        <taxon>Pseudomonadati</taxon>
        <taxon>Pseudomonadota</taxon>
        <taxon>Gammaproteobacteria</taxon>
        <taxon>Pseudomonadales</taxon>
        <taxon>Pseudomonadaceae</taxon>
        <taxon>Pseudomonas</taxon>
    </lineage>
</organism>
<evidence type="ECO:0000313" key="1">
    <source>
        <dbReference type="EMBL" id="ACA74652.1"/>
    </source>
</evidence>
<dbReference type="EMBL" id="CP000949">
    <property type="protein sequence ID" value="ACA74652.1"/>
    <property type="molecule type" value="Genomic_DNA"/>
</dbReference>
<accession>B1JDG0</accession>
<gene>
    <name evidence="1" type="ordered locus">PputW619_4172</name>
</gene>